<evidence type="ECO:0000256" key="3">
    <source>
        <dbReference type="ARBA" id="ARBA00022448"/>
    </source>
</evidence>
<dbReference type="SUPFAM" id="SSF52540">
    <property type="entry name" value="P-loop containing nucleoside triphosphate hydrolases"/>
    <property type="match status" value="1"/>
</dbReference>
<dbReference type="Pfam" id="PF08402">
    <property type="entry name" value="TOBE_2"/>
    <property type="match status" value="1"/>
</dbReference>
<evidence type="ECO:0000259" key="6">
    <source>
        <dbReference type="PROSITE" id="PS50893"/>
    </source>
</evidence>
<accession>K2PSI3</accession>
<dbReference type="PANTHER" id="PTHR42781">
    <property type="entry name" value="SPERMIDINE/PUTRESCINE IMPORT ATP-BINDING PROTEIN POTA"/>
    <property type="match status" value="1"/>
</dbReference>
<protein>
    <submittedName>
        <fullName evidence="7">Putrescine/spermidine ABC transporter ATPase</fullName>
    </submittedName>
</protein>
<comment type="similarity">
    <text evidence="2">Belongs to the ABC transporter superfamily.</text>
</comment>
<feature type="domain" description="ABC transporter" evidence="6">
    <location>
        <begin position="4"/>
        <end position="235"/>
    </location>
</feature>
<dbReference type="SUPFAM" id="SSF50331">
    <property type="entry name" value="MOP-like"/>
    <property type="match status" value="1"/>
</dbReference>
<organism evidence="7 8">
    <name type="scientific">Nitratireductor indicus C115</name>
    <dbReference type="NCBI Taxonomy" id="1231190"/>
    <lineage>
        <taxon>Bacteria</taxon>
        <taxon>Pseudomonadati</taxon>
        <taxon>Pseudomonadota</taxon>
        <taxon>Alphaproteobacteria</taxon>
        <taxon>Hyphomicrobiales</taxon>
        <taxon>Phyllobacteriaceae</taxon>
        <taxon>Nitratireductor</taxon>
    </lineage>
</organism>
<keyword evidence="5" id="KW-0067">ATP-binding</keyword>
<dbReference type="STRING" id="721133.SAMN05216176_101421"/>
<dbReference type="PROSITE" id="PS00211">
    <property type="entry name" value="ABC_TRANSPORTER_1"/>
    <property type="match status" value="1"/>
</dbReference>
<dbReference type="GO" id="GO:0005524">
    <property type="term" value="F:ATP binding"/>
    <property type="evidence" value="ECO:0007669"/>
    <property type="project" value="UniProtKB-KW"/>
</dbReference>
<dbReference type="AlphaFoldDB" id="K2PSI3"/>
<proteinExistence type="inferred from homology"/>
<keyword evidence="3" id="KW-0813">Transport</keyword>
<dbReference type="InterPro" id="IPR027417">
    <property type="entry name" value="P-loop_NTPase"/>
</dbReference>
<dbReference type="InterPro" id="IPR050093">
    <property type="entry name" value="ABC_SmlMolc_Importer"/>
</dbReference>
<dbReference type="eggNOG" id="COG3842">
    <property type="taxonomic scope" value="Bacteria"/>
</dbReference>
<keyword evidence="8" id="KW-1185">Reference proteome</keyword>
<dbReference type="PANTHER" id="PTHR42781:SF4">
    <property type="entry name" value="SPERMIDINE_PUTRESCINE IMPORT ATP-BINDING PROTEIN POTA"/>
    <property type="match status" value="1"/>
</dbReference>
<dbReference type="InterPro" id="IPR013611">
    <property type="entry name" value="Transp-assoc_OB_typ2"/>
</dbReference>
<reference evidence="7 8" key="1">
    <citation type="journal article" date="2012" name="J. Bacteriol.">
        <title>Genome Sequence of Nitratireductor indicus Type Strain C115.</title>
        <authorList>
            <person name="Lai Q."/>
            <person name="Li G."/>
            <person name="Yu Z."/>
            <person name="Shao Z."/>
        </authorList>
    </citation>
    <scope>NUCLEOTIDE SEQUENCE [LARGE SCALE GENOMIC DNA]</scope>
    <source>
        <strain evidence="7 8">C115</strain>
    </source>
</reference>
<dbReference type="GO" id="GO:0016887">
    <property type="term" value="F:ATP hydrolysis activity"/>
    <property type="evidence" value="ECO:0007669"/>
    <property type="project" value="InterPro"/>
</dbReference>
<evidence type="ECO:0000313" key="8">
    <source>
        <dbReference type="Proteomes" id="UP000007374"/>
    </source>
</evidence>
<dbReference type="OrthoDB" id="9802264at2"/>
<dbReference type="InterPro" id="IPR003593">
    <property type="entry name" value="AAA+_ATPase"/>
</dbReference>
<name>K2PSI3_9HYPH</name>
<gene>
    <name evidence="7" type="ORF">NA8A_04450</name>
</gene>
<dbReference type="PROSITE" id="PS50893">
    <property type="entry name" value="ABC_TRANSPORTER_2"/>
    <property type="match status" value="1"/>
</dbReference>
<dbReference type="InterPro" id="IPR008995">
    <property type="entry name" value="Mo/tungstate-bd_C_term_dom"/>
</dbReference>
<dbReference type="GO" id="GO:0140359">
    <property type="term" value="F:ABC-type transporter activity"/>
    <property type="evidence" value="ECO:0007669"/>
    <property type="project" value="UniProtKB-ARBA"/>
</dbReference>
<evidence type="ECO:0000256" key="1">
    <source>
        <dbReference type="ARBA" id="ARBA00004417"/>
    </source>
</evidence>
<dbReference type="FunFam" id="3.40.50.300:FF:000042">
    <property type="entry name" value="Maltose/maltodextrin ABC transporter, ATP-binding protein"/>
    <property type="match status" value="1"/>
</dbReference>
<keyword evidence="4" id="KW-0547">Nucleotide-binding</keyword>
<dbReference type="InterPro" id="IPR017871">
    <property type="entry name" value="ABC_transporter-like_CS"/>
</dbReference>
<dbReference type="PATRIC" id="fig|1231190.3.peg.931"/>
<dbReference type="InterPro" id="IPR003439">
    <property type="entry name" value="ABC_transporter-like_ATP-bd"/>
</dbReference>
<dbReference type="SMART" id="SM00382">
    <property type="entry name" value="AAA"/>
    <property type="match status" value="1"/>
</dbReference>
<evidence type="ECO:0000256" key="5">
    <source>
        <dbReference type="ARBA" id="ARBA00022840"/>
    </source>
</evidence>
<evidence type="ECO:0000313" key="7">
    <source>
        <dbReference type="EMBL" id="EKF44032.1"/>
    </source>
</evidence>
<dbReference type="RefSeq" id="WP_009756166.1">
    <property type="nucleotide sequence ID" value="NZ_AMSI01000002.1"/>
</dbReference>
<dbReference type="Proteomes" id="UP000007374">
    <property type="component" value="Unassembled WGS sequence"/>
</dbReference>
<comment type="subcellular location">
    <subcellularLocation>
        <location evidence="1">Cell inner membrane</location>
        <topology evidence="1">Peripheral membrane protein</topology>
    </subcellularLocation>
</comment>
<evidence type="ECO:0000256" key="4">
    <source>
        <dbReference type="ARBA" id="ARBA00022741"/>
    </source>
</evidence>
<dbReference type="GO" id="GO:0043190">
    <property type="term" value="C:ATP-binding cassette (ABC) transporter complex"/>
    <property type="evidence" value="ECO:0007669"/>
    <property type="project" value="InterPro"/>
</dbReference>
<comment type="caution">
    <text evidence="7">The sequence shown here is derived from an EMBL/GenBank/DDBJ whole genome shotgun (WGS) entry which is preliminary data.</text>
</comment>
<dbReference type="Pfam" id="PF00005">
    <property type="entry name" value="ABC_tran"/>
    <property type="match status" value="1"/>
</dbReference>
<dbReference type="Gene3D" id="3.40.50.300">
    <property type="entry name" value="P-loop containing nucleotide triphosphate hydrolases"/>
    <property type="match status" value="1"/>
</dbReference>
<evidence type="ECO:0000256" key="2">
    <source>
        <dbReference type="ARBA" id="ARBA00005417"/>
    </source>
</evidence>
<sequence length="352" mass="38368">MAEVRLNAIKKAFGPVEVLHGISLDIASGEFVSLLGASGCGKTTLLRIVAGLESVTSGSVEIGGRDVTALPPEKRDIAMMFQSYALLPHLSVAENVRFPLRMRRIGTLEEQREKVRDALETVQLGHLAERRPNQLSGGQQQRVALARAIVSRPEILLLDEPLSNLDARLREDMQVELIEIHKRLGLTTLFVTHDQEEALSLSDRIVLLNKGAVEQEGGPREIYTHPATGYASGFLGAANLVAAEIFDGAEGPVARLEDGQELNLPVEEKLRGPVTLALRQEDLALSGGEGAGLKGSVRTRVYLGARNRYVIRLGGGEVRILAPHDLEFERGDAVRVTIDPARIRVLSRDERP</sequence>
<dbReference type="EMBL" id="AMSI01000002">
    <property type="protein sequence ID" value="EKF44032.1"/>
    <property type="molecule type" value="Genomic_DNA"/>
</dbReference>